<evidence type="ECO:0000313" key="6">
    <source>
        <dbReference type="EMBL" id="KAL3420630.1"/>
    </source>
</evidence>
<evidence type="ECO:0000256" key="4">
    <source>
        <dbReference type="ARBA" id="ARBA00023002"/>
    </source>
</evidence>
<keyword evidence="5" id="KW-0472">Membrane</keyword>
<evidence type="ECO:0000256" key="5">
    <source>
        <dbReference type="SAM" id="Phobius"/>
    </source>
</evidence>
<keyword evidence="5" id="KW-1133">Transmembrane helix</keyword>
<dbReference type="SUPFAM" id="SSF51905">
    <property type="entry name" value="FAD/NAD(P)-binding domain"/>
    <property type="match status" value="2"/>
</dbReference>
<dbReference type="PANTHER" id="PTHR42877:SF10">
    <property type="entry name" value="L-ORNITHINE N(5)-OXYGENASE"/>
    <property type="match status" value="1"/>
</dbReference>
<keyword evidence="5" id="KW-0812">Transmembrane</keyword>
<dbReference type="InterPro" id="IPR051209">
    <property type="entry name" value="FAD-bind_Monooxygenase_sf"/>
</dbReference>
<gene>
    <name evidence="6" type="ORF">PVAG01_07075</name>
</gene>
<keyword evidence="2" id="KW-0285">Flavoprotein</keyword>
<evidence type="ECO:0000256" key="2">
    <source>
        <dbReference type="ARBA" id="ARBA00022630"/>
    </source>
</evidence>
<keyword evidence="7" id="KW-1185">Reference proteome</keyword>
<dbReference type="Pfam" id="PF13450">
    <property type="entry name" value="NAD_binding_8"/>
    <property type="match status" value="1"/>
</dbReference>
<reference evidence="6 7" key="1">
    <citation type="submission" date="2024-06" db="EMBL/GenBank/DDBJ databases">
        <title>Complete genome of Phlyctema vagabunda strain 19-DSS-EL-015.</title>
        <authorList>
            <person name="Fiorenzani C."/>
        </authorList>
    </citation>
    <scope>NUCLEOTIDE SEQUENCE [LARGE SCALE GENOMIC DNA]</scope>
    <source>
        <strain evidence="6 7">19-DSS-EL-015</strain>
    </source>
</reference>
<dbReference type="Gene3D" id="3.50.50.60">
    <property type="entry name" value="FAD/NAD(P)-binding domain"/>
    <property type="match status" value="3"/>
</dbReference>
<organism evidence="6 7">
    <name type="scientific">Phlyctema vagabunda</name>
    <dbReference type="NCBI Taxonomy" id="108571"/>
    <lineage>
        <taxon>Eukaryota</taxon>
        <taxon>Fungi</taxon>
        <taxon>Dikarya</taxon>
        <taxon>Ascomycota</taxon>
        <taxon>Pezizomycotina</taxon>
        <taxon>Leotiomycetes</taxon>
        <taxon>Helotiales</taxon>
        <taxon>Dermateaceae</taxon>
        <taxon>Phlyctema</taxon>
    </lineage>
</organism>
<dbReference type="EMBL" id="JBFCZG010000006">
    <property type="protein sequence ID" value="KAL3420630.1"/>
    <property type="molecule type" value="Genomic_DNA"/>
</dbReference>
<protein>
    <submittedName>
        <fullName evidence="6">Monooxygenase, flavin-binding</fullName>
    </submittedName>
</protein>
<sequence>MDTNSSKMYGKKIRKNNDYVSQNNIAYYPVVIIGAGESGIAMGARLKEQLKFDQFRIFDRQSGIGGTWYINRYPGVACDVPAIFYSFSFCPNPRWTTFHPHGPEIVKYLQGVCEHYEIADKIQLNSDVKECRWLESEGLWELRVEHFVEGAGDLSTQDREREISNHGRDSIYVGKETIRAKVLVSAVGGLINPKPLPENVPGKEKFQGKIFHSARWNYDVELKGKDVIVVGTGCSAAQFVPRLTKDYSAKSVTQLMNSPPWVVPRAQPPFGEVLWEKYAPFFNTYVPGLNRFFRALIATGAEYDWRLFGSDPYHERERKKLEDSLIVHMKKTVPEKYWEILTPDYGVGCKRRIFDATWFPSLSDPNIELTTLPLTEISEKSVTLGPGRTYPDPKKANSKAPTHEVTIPADVIILANGFETTKWLHPLDVYGRDGKTLQERFDEQGGSSMYMGTAMDGFPNLFVIFGPNTATGHSSVILASENMVNQSLKFIKPILKGDVNTVEIKPVAQKEWTNDTQSALKKRVWHTGGCSSWYEDKSGWNSTVYPYTQIWFGLRCMFPTWSDWNIKYTRKGLAKKRAKDILKYLALVTMVAGAVLARKDGRSMLSIVGFLKSYVRMALLTGSVVLQTTASRV</sequence>
<comment type="similarity">
    <text evidence="1">Belongs to the FAD-binding monooxygenase family.</text>
</comment>
<accession>A0ABR4PBE9</accession>
<feature type="transmembrane region" description="Helical" evidence="5">
    <location>
        <begin position="25"/>
        <end position="46"/>
    </location>
</feature>
<name>A0ABR4PBE9_9HELO</name>
<evidence type="ECO:0000256" key="3">
    <source>
        <dbReference type="ARBA" id="ARBA00022827"/>
    </source>
</evidence>
<evidence type="ECO:0000256" key="1">
    <source>
        <dbReference type="ARBA" id="ARBA00010139"/>
    </source>
</evidence>
<dbReference type="GO" id="GO:0004497">
    <property type="term" value="F:monooxygenase activity"/>
    <property type="evidence" value="ECO:0007669"/>
    <property type="project" value="UniProtKB-KW"/>
</dbReference>
<comment type="caution">
    <text evidence="6">The sequence shown here is derived from an EMBL/GenBank/DDBJ whole genome shotgun (WGS) entry which is preliminary data.</text>
</comment>
<keyword evidence="4" id="KW-0560">Oxidoreductase</keyword>
<proteinExistence type="inferred from homology"/>
<dbReference type="InterPro" id="IPR020946">
    <property type="entry name" value="Flavin_mOase-like"/>
</dbReference>
<dbReference type="PANTHER" id="PTHR42877">
    <property type="entry name" value="L-ORNITHINE N(5)-MONOOXYGENASE-RELATED"/>
    <property type="match status" value="1"/>
</dbReference>
<evidence type="ECO:0000313" key="7">
    <source>
        <dbReference type="Proteomes" id="UP001629113"/>
    </source>
</evidence>
<keyword evidence="6" id="KW-0503">Monooxygenase</keyword>
<dbReference type="InterPro" id="IPR036188">
    <property type="entry name" value="FAD/NAD-bd_sf"/>
</dbReference>
<keyword evidence="3" id="KW-0274">FAD</keyword>
<dbReference type="Proteomes" id="UP001629113">
    <property type="component" value="Unassembled WGS sequence"/>
</dbReference>
<dbReference type="Pfam" id="PF00743">
    <property type="entry name" value="FMO-like"/>
    <property type="match status" value="1"/>
</dbReference>